<accession>A0ABR7X8C5</accession>
<organism evidence="1 2">
    <name type="scientific">Mucilaginibacter rigui</name>
    <dbReference type="NCBI Taxonomy" id="534635"/>
    <lineage>
        <taxon>Bacteria</taxon>
        <taxon>Pseudomonadati</taxon>
        <taxon>Bacteroidota</taxon>
        <taxon>Sphingobacteriia</taxon>
        <taxon>Sphingobacteriales</taxon>
        <taxon>Sphingobacteriaceae</taxon>
        <taxon>Mucilaginibacter</taxon>
    </lineage>
</organism>
<evidence type="ECO:0000313" key="1">
    <source>
        <dbReference type="EMBL" id="MBD1386776.1"/>
    </source>
</evidence>
<dbReference type="Gene3D" id="3.40.50.150">
    <property type="entry name" value="Vaccinia Virus protein VP39"/>
    <property type="match status" value="1"/>
</dbReference>
<dbReference type="EMBL" id="JACWMW010000003">
    <property type="protein sequence ID" value="MBD1386776.1"/>
    <property type="molecule type" value="Genomic_DNA"/>
</dbReference>
<protein>
    <submittedName>
        <fullName evidence="1">DUF268 domain-containing protein</fullName>
    </submittedName>
</protein>
<dbReference type="SUPFAM" id="SSF53335">
    <property type="entry name" value="S-adenosyl-L-methionine-dependent methyltransferases"/>
    <property type="match status" value="1"/>
</dbReference>
<evidence type="ECO:0000313" key="2">
    <source>
        <dbReference type="Proteomes" id="UP000618754"/>
    </source>
</evidence>
<sequence>MARKIIIKLLHYLGLYKSPYVAMEVFNAELKKFKELNNSERFSNTDFGIYPCMDDKTTTTSFDAHYIYHPAWAARIIKQINPLQHIDISSSLHFCTILSAFIPTKFYDYRPALLNLDNLTSESIDLTDLRFKNNSQPSLSCMHTIEHIGLGRYGDMLDPDGDIKAINELARVCSVGGSLLLVVPVGKKRILFNAHRIYEPKEFASYLANFKVADFSLITDDGSFINNATYEHAAEQNYGCGCYWFIKLAA</sequence>
<reference evidence="1 2" key="1">
    <citation type="submission" date="2020-09" db="EMBL/GenBank/DDBJ databases">
        <title>Novel species of Mucilaginibacter isolated from a glacier on the Tibetan Plateau.</title>
        <authorList>
            <person name="Liu Q."/>
            <person name="Xin Y.-H."/>
        </authorList>
    </citation>
    <scope>NUCLEOTIDE SEQUENCE [LARGE SCALE GENOMIC DNA]</scope>
    <source>
        <strain evidence="1 2">CGMCC 1.13878</strain>
    </source>
</reference>
<dbReference type="Proteomes" id="UP000618754">
    <property type="component" value="Unassembled WGS sequence"/>
</dbReference>
<dbReference type="Pfam" id="PF03269">
    <property type="entry name" value="DUF268"/>
    <property type="match status" value="1"/>
</dbReference>
<comment type="caution">
    <text evidence="1">The sequence shown here is derived from an EMBL/GenBank/DDBJ whole genome shotgun (WGS) entry which is preliminary data.</text>
</comment>
<keyword evidence="2" id="KW-1185">Reference proteome</keyword>
<gene>
    <name evidence="1" type="ORF">IDJ75_15945</name>
</gene>
<dbReference type="InterPro" id="IPR004951">
    <property type="entry name" value="DUF268_CAE_spp"/>
</dbReference>
<dbReference type="InterPro" id="IPR029063">
    <property type="entry name" value="SAM-dependent_MTases_sf"/>
</dbReference>
<proteinExistence type="predicted"/>
<name>A0ABR7X8C5_9SPHI</name>